<accession>A0AAW0ZZW9</accession>
<dbReference type="AlphaFoldDB" id="A0AAW0ZZW9"/>
<protein>
    <submittedName>
        <fullName evidence="1">Uncharacterized protein</fullName>
    </submittedName>
</protein>
<dbReference type="EMBL" id="JAWNGG020000081">
    <property type="protein sequence ID" value="KAK9303210.1"/>
    <property type="molecule type" value="Genomic_DNA"/>
</dbReference>
<evidence type="ECO:0000313" key="1">
    <source>
        <dbReference type="EMBL" id="KAK9303210.1"/>
    </source>
</evidence>
<comment type="caution">
    <text evidence="1">The sequence shown here is derived from an EMBL/GenBank/DDBJ whole genome shotgun (WGS) entry which is preliminary data.</text>
</comment>
<proteinExistence type="predicted"/>
<gene>
    <name evidence="1" type="ORF">QLX08_004989</name>
</gene>
<reference evidence="1 2" key="1">
    <citation type="submission" date="2024-05" db="EMBL/GenBank/DDBJ databases">
        <title>The nuclear and mitochondrial genome assemblies of Tetragonisca angustula (Apidae: Meliponini), a tiny yet remarkable pollinator in the Neotropics.</title>
        <authorList>
            <person name="Ferrari R."/>
            <person name="Ricardo P.C."/>
            <person name="Dias F.C."/>
            <person name="Araujo N.S."/>
            <person name="Soares D.O."/>
            <person name="Zhou Q.-S."/>
            <person name="Zhu C.-D."/>
            <person name="Coutinho L."/>
            <person name="Airas M.C."/>
            <person name="Batista T.M."/>
        </authorList>
    </citation>
    <scope>NUCLEOTIDE SEQUENCE [LARGE SCALE GENOMIC DNA]</scope>
    <source>
        <strain evidence="1">ASF017062</strain>
        <tissue evidence="1">Abdomen</tissue>
    </source>
</reference>
<name>A0AAW0ZZW9_9HYME</name>
<evidence type="ECO:0000313" key="2">
    <source>
        <dbReference type="Proteomes" id="UP001432146"/>
    </source>
</evidence>
<sequence>MYLSPFSEKDIILASSEFASLMTVLKMSLKKLGDDIEYHADHLGETNNKMFQTHGVLEKNLKSWMSKLQAYLQEFDLYGRAITVRTFLNSSNYLYILRTFAIKDHEQRSKISVCNVAFPEHEENKLSTKLYKMKKFKRRCRGKNLTKNSVCRMETTEYP</sequence>
<dbReference type="Proteomes" id="UP001432146">
    <property type="component" value="Unassembled WGS sequence"/>
</dbReference>
<keyword evidence="2" id="KW-1185">Reference proteome</keyword>
<organism evidence="1 2">
    <name type="scientific">Tetragonisca angustula</name>
    <dbReference type="NCBI Taxonomy" id="166442"/>
    <lineage>
        <taxon>Eukaryota</taxon>
        <taxon>Metazoa</taxon>
        <taxon>Ecdysozoa</taxon>
        <taxon>Arthropoda</taxon>
        <taxon>Hexapoda</taxon>
        <taxon>Insecta</taxon>
        <taxon>Pterygota</taxon>
        <taxon>Neoptera</taxon>
        <taxon>Endopterygota</taxon>
        <taxon>Hymenoptera</taxon>
        <taxon>Apocrita</taxon>
        <taxon>Aculeata</taxon>
        <taxon>Apoidea</taxon>
        <taxon>Anthophila</taxon>
        <taxon>Apidae</taxon>
        <taxon>Tetragonisca</taxon>
    </lineage>
</organism>